<comment type="caution">
    <text evidence="2">The sequence shown here is derived from an EMBL/GenBank/DDBJ whole genome shotgun (WGS) entry which is preliminary data.</text>
</comment>
<dbReference type="EMBL" id="DYZF01000236">
    <property type="protein sequence ID" value="HJE52133.1"/>
    <property type="molecule type" value="Genomic_DNA"/>
</dbReference>
<organism evidence="2 3">
    <name type="scientific">Tessaracoccus flavescens</name>
    <dbReference type="NCBI Taxonomy" id="399497"/>
    <lineage>
        <taxon>Bacteria</taxon>
        <taxon>Bacillati</taxon>
        <taxon>Actinomycetota</taxon>
        <taxon>Actinomycetes</taxon>
        <taxon>Propionibacteriales</taxon>
        <taxon>Propionibacteriaceae</taxon>
        <taxon>Tessaracoccus</taxon>
    </lineage>
</organism>
<dbReference type="AlphaFoldDB" id="A0A921JS26"/>
<keyword evidence="1" id="KW-1133">Transmembrane helix</keyword>
<evidence type="ECO:0000256" key="1">
    <source>
        <dbReference type="SAM" id="Phobius"/>
    </source>
</evidence>
<dbReference type="Proteomes" id="UP000712713">
    <property type="component" value="Unassembled WGS sequence"/>
</dbReference>
<proteinExistence type="predicted"/>
<evidence type="ECO:0000313" key="2">
    <source>
        <dbReference type="EMBL" id="HJE52133.1"/>
    </source>
</evidence>
<reference evidence="2" key="1">
    <citation type="journal article" date="2021" name="PeerJ">
        <title>Extensive microbial diversity within the chicken gut microbiome revealed by metagenomics and culture.</title>
        <authorList>
            <person name="Gilroy R."/>
            <person name="Ravi A."/>
            <person name="Getino M."/>
            <person name="Pursley I."/>
            <person name="Horton D.L."/>
            <person name="Alikhan N.F."/>
            <person name="Baker D."/>
            <person name="Gharbi K."/>
            <person name="Hall N."/>
            <person name="Watson M."/>
            <person name="Adriaenssens E.M."/>
            <person name="Foster-Nyarko E."/>
            <person name="Jarju S."/>
            <person name="Secka A."/>
            <person name="Antonio M."/>
            <person name="Oren A."/>
            <person name="Chaudhuri R.R."/>
            <person name="La Ragione R."/>
            <person name="Hildebrand F."/>
            <person name="Pallen M.J."/>
        </authorList>
    </citation>
    <scope>NUCLEOTIDE SEQUENCE</scope>
    <source>
        <strain evidence="2">ChiGjej3B3-7470</strain>
    </source>
</reference>
<feature type="transmembrane region" description="Helical" evidence="1">
    <location>
        <begin position="6"/>
        <end position="25"/>
    </location>
</feature>
<keyword evidence="1" id="KW-0472">Membrane</keyword>
<name>A0A921JS26_9ACTN</name>
<dbReference type="InterPro" id="IPR031596">
    <property type="entry name" value="MaAIMP_sms"/>
</dbReference>
<protein>
    <submittedName>
        <fullName evidence="2">Methionine/alanine import family NSS transporter small subunit</fullName>
    </submittedName>
</protein>
<reference evidence="2" key="2">
    <citation type="submission" date="2021-09" db="EMBL/GenBank/DDBJ databases">
        <authorList>
            <person name="Gilroy R."/>
        </authorList>
    </citation>
    <scope>NUCLEOTIDE SEQUENCE</scope>
    <source>
        <strain evidence="2">ChiGjej3B3-7470</strain>
    </source>
</reference>
<sequence>MTVPALIMMFVSMLTLWGGLALSIVHLMRTPERVVDEGDH</sequence>
<dbReference type="Pfam" id="PF16951">
    <property type="entry name" value="MaAIMP_sms"/>
    <property type="match status" value="1"/>
</dbReference>
<evidence type="ECO:0000313" key="3">
    <source>
        <dbReference type="Proteomes" id="UP000712713"/>
    </source>
</evidence>
<gene>
    <name evidence="2" type="ORF">K8V15_09220</name>
</gene>
<keyword evidence="1" id="KW-0812">Transmembrane</keyword>
<accession>A0A921JS26</accession>
<dbReference type="NCBIfam" id="NF033493">
    <property type="entry name" value="MetS_like_NSS"/>
    <property type="match status" value="1"/>
</dbReference>